<accession>A0AAV1R4Z9</accession>
<evidence type="ECO:0000313" key="2">
    <source>
        <dbReference type="Proteomes" id="UP001314170"/>
    </source>
</evidence>
<evidence type="ECO:0000313" key="1">
    <source>
        <dbReference type="EMBL" id="CAK7327565.1"/>
    </source>
</evidence>
<proteinExistence type="predicted"/>
<dbReference type="EMBL" id="CAWUPB010000857">
    <property type="protein sequence ID" value="CAK7327565.1"/>
    <property type="molecule type" value="Genomic_DNA"/>
</dbReference>
<protein>
    <submittedName>
        <fullName evidence="1">Uncharacterized protein</fullName>
    </submittedName>
</protein>
<sequence>MTLKGRVIRFLRPCRGGVRFETGQTQAAPTRVAESTDGKTANIIAGNRSAKSGASVIVHVRFILSPVFLLTRVKRVRAKINQWVYKGMEVSDVSLCK</sequence>
<gene>
    <name evidence="1" type="ORF">DCAF_LOCUS5280</name>
</gene>
<dbReference type="Proteomes" id="UP001314170">
    <property type="component" value="Unassembled WGS sequence"/>
</dbReference>
<organism evidence="1 2">
    <name type="scientific">Dovyalis caffra</name>
    <dbReference type="NCBI Taxonomy" id="77055"/>
    <lineage>
        <taxon>Eukaryota</taxon>
        <taxon>Viridiplantae</taxon>
        <taxon>Streptophyta</taxon>
        <taxon>Embryophyta</taxon>
        <taxon>Tracheophyta</taxon>
        <taxon>Spermatophyta</taxon>
        <taxon>Magnoliopsida</taxon>
        <taxon>eudicotyledons</taxon>
        <taxon>Gunneridae</taxon>
        <taxon>Pentapetalae</taxon>
        <taxon>rosids</taxon>
        <taxon>fabids</taxon>
        <taxon>Malpighiales</taxon>
        <taxon>Salicaceae</taxon>
        <taxon>Flacourtieae</taxon>
        <taxon>Dovyalis</taxon>
    </lineage>
</organism>
<name>A0AAV1R4Z9_9ROSI</name>
<reference evidence="1 2" key="1">
    <citation type="submission" date="2024-01" db="EMBL/GenBank/DDBJ databases">
        <authorList>
            <person name="Waweru B."/>
        </authorList>
    </citation>
    <scope>NUCLEOTIDE SEQUENCE [LARGE SCALE GENOMIC DNA]</scope>
</reference>
<dbReference type="AlphaFoldDB" id="A0AAV1R4Z9"/>
<comment type="caution">
    <text evidence="1">The sequence shown here is derived from an EMBL/GenBank/DDBJ whole genome shotgun (WGS) entry which is preliminary data.</text>
</comment>
<keyword evidence="2" id="KW-1185">Reference proteome</keyword>